<dbReference type="Proteomes" id="UP000789508">
    <property type="component" value="Unassembled WGS sequence"/>
</dbReference>
<dbReference type="EMBL" id="CAJVPS010054037">
    <property type="protein sequence ID" value="CAG8773453.1"/>
    <property type="molecule type" value="Genomic_DNA"/>
</dbReference>
<comment type="caution">
    <text evidence="1">The sequence shown here is derived from an EMBL/GenBank/DDBJ whole genome shotgun (WGS) entry which is preliminary data.</text>
</comment>
<proteinExistence type="predicted"/>
<accession>A0A9N9JB56</accession>
<reference evidence="1" key="1">
    <citation type="submission" date="2021-06" db="EMBL/GenBank/DDBJ databases">
        <authorList>
            <person name="Kallberg Y."/>
            <person name="Tangrot J."/>
            <person name="Rosling A."/>
        </authorList>
    </citation>
    <scope>NUCLEOTIDE SEQUENCE</scope>
    <source>
        <strain evidence="1">FL130A</strain>
    </source>
</reference>
<dbReference type="AlphaFoldDB" id="A0A9N9JB56"/>
<keyword evidence="2" id="KW-1185">Reference proteome</keyword>
<feature type="non-terminal residue" evidence="1">
    <location>
        <position position="1"/>
    </location>
</feature>
<protein>
    <submittedName>
        <fullName evidence="1">10941_t:CDS:1</fullName>
    </submittedName>
</protein>
<gene>
    <name evidence="1" type="ORF">ALEPTO_LOCUS14267</name>
</gene>
<name>A0A9N9JB56_9GLOM</name>
<feature type="non-terminal residue" evidence="1">
    <location>
        <position position="60"/>
    </location>
</feature>
<organism evidence="1 2">
    <name type="scientific">Ambispora leptoticha</name>
    <dbReference type="NCBI Taxonomy" id="144679"/>
    <lineage>
        <taxon>Eukaryota</taxon>
        <taxon>Fungi</taxon>
        <taxon>Fungi incertae sedis</taxon>
        <taxon>Mucoromycota</taxon>
        <taxon>Glomeromycotina</taxon>
        <taxon>Glomeromycetes</taxon>
        <taxon>Archaeosporales</taxon>
        <taxon>Ambisporaceae</taxon>
        <taxon>Ambispora</taxon>
    </lineage>
</organism>
<evidence type="ECO:0000313" key="1">
    <source>
        <dbReference type="EMBL" id="CAG8773453.1"/>
    </source>
</evidence>
<evidence type="ECO:0000313" key="2">
    <source>
        <dbReference type="Proteomes" id="UP000789508"/>
    </source>
</evidence>
<sequence length="60" mass="6635">FSSNNRAYLLEATTVEGVTAVTGRASCYILTSPRITARIYSRPLPSKAYDVIKINDNNLK</sequence>